<reference evidence="3" key="1">
    <citation type="journal article" date="2019" name="Int. J. Syst. Evol. Microbiol.">
        <title>The Global Catalogue of Microorganisms (GCM) 10K type strain sequencing project: providing services to taxonomists for standard genome sequencing and annotation.</title>
        <authorList>
            <consortium name="The Broad Institute Genomics Platform"/>
            <consortium name="The Broad Institute Genome Sequencing Center for Infectious Disease"/>
            <person name="Wu L."/>
            <person name="Ma J."/>
        </authorList>
    </citation>
    <scope>NUCLEOTIDE SEQUENCE [LARGE SCALE GENOMIC DNA]</scope>
    <source>
        <strain evidence="3">CCUG 49452</strain>
    </source>
</reference>
<feature type="transmembrane region" description="Helical" evidence="1">
    <location>
        <begin position="33"/>
        <end position="54"/>
    </location>
</feature>
<name>A0ABV9QDR1_9BURK</name>
<evidence type="ECO:0000256" key="1">
    <source>
        <dbReference type="SAM" id="Phobius"/>
    </source>
</evidence>
<evidence type="ECO:0008006" key="4">
    <source>
        <dbReference type="Google" id="ProtNLM"/>
    </source>
</evidence>
<dbReference type="RefSeq" id="WP_382432399.1">
    <property type="nucleotide sequence ID" value="NZ_JBHSHJ010000006.1"/>
</dbReference>
<dbReference type="Gene3D" id="1.25.40.10">
    <property type="entry name" value="Tetratricopeptide repeat domain"/>
    <property type="match status" value="1"/>
</dbReference>
<organism evidence="2 3">
    <name type="scientific">Giesbergeria sinuosa</name>
    <dbReference type="NCBI Taxonomy" id="80883"/>
    <lineage>
        <taxon>Bacteria</taxon>
        <taxon>Pseudomonadati</taxon>
        <taxon>Pseudomonadota</taxon>
        <taxon>Betaproteobacteria</taxon>
        <taxon>Burkholderiales</taxon>
        <taxon>Comamonadaceae</taxon>
        <taxon>Giesbergeria</taxon>
    </lineage>
</organism>
<feature type="transmembrane region" description="Helical" evidence="1">
    <location>
        <begin position="66"/>
        <end position="91"/>
    </location>
</feature>
<gene>
    <name evidence="2" type="ORF">ACFO6X_09570</name>
</gene>
<dbReference type="Proteomes" id="UP001596001">
    <property type="component" value="Unassembled WGS sequence"/>
</dbReference>
<keyword evidence="1" id="KW-1133">Transmembrane helix</keyword>
<keyword evidence="3" id="KW-1185">Reference proteome</keyword>
<accession>A0ABV9QDR1</accession>
<dbReference type="EMBL" id="JBHSHJ010000006">
    <property type="protein sequence ID" value="MFC4789225.1"/>
    <property type="molecule type" value="Genomic_DNA"/>
</dbReference>
<keyword evidence="1" id="KW-0812">Transmembrane</keyword>
<comment type="caution">
    <text evidence="2">The sequence shown here is derived from an EMBL/GenBank/DDBJ whole genome shotgun (WGS) entry which is preliminary data.</text>
</comment>
<proteinExistence type="predicted"/>
<keyword evidence="1" id="KW-0472">Membrane</keyword>
<protein>
    <recommendedName>
        <fullName evidence="4">Transmembrane protein</fullName>
    </recommendedName>
</protein>
<dbReference type="SUPFAM" id="SSF48452">
    <property type="entry name" value="TPR-like"/>
    <property type="match status" value="1"/>
</dbReference>
<dbReference type="InterPro" id="IPR011990">
    <property type="entry name" value="TPR-like_helical_dom_sf"/>
</dbReference>
<evidence type="ECO:0000313" key="2">
    <source>
        <dbReference type="EMBL" id="MFC4789225.1"/>
    </source>
</evidence>
<evidence type="ECO:0000313" key="3">
    <source>
        <dbReference type="Proteomes" id="UP001596001"/>
    </source>
</evidence>
<sequence length="339" mass="37907">MLNSKLGFSAVIMELSAWSGPVLLHGHSDTALASYLLLHAGASTLLALFALPLLPKEQAQPRTAMLSLMVLCSYAVPLVGFVGVLAAALVLRYHRPAQTVAMFESLQLPEFDQHQRITGAFRQTGLGSFLGNRDVPMTSRMRAMVSLQHVSGRVASPLLRNVLNDPSEDLRLLAYGMLDGLEQRISRAVDEELQALRTARAREGTARPGPRTLKAVQHLSDLYWEFIYQDLAQGDLRDYAIAQSLHYCDEVLKIQPQNAPLWLRKGRLLHSLRRFDEAALAYQRSVKLGLPATRVLPYQAELSFERRDIVRTYLLIQQLDAADSVPRLRPIIDYWKTGG</sequence>